<organism evidence="1 2">
    <name type="scientific">Paludibacterium denitrificans</name>
    <dbReference type="NCBI Taxonomy" id="2675226"/>
    <lineage>
        <taxon>Bacteria</taxon>
        <taxon>Pseudomonadati</taxon>
        <taxon>Pseudomonadota</taxon>
        <taxon>Betaproteobacteria</taxon>
        <taxon>Neisseriales</taxon>
        <taxon>Chromobacteriaceae</taxon>
        <taxon>Paludibacterium</taxon>
    </lineage>
</organism>
<sequence length="74" mass="8674">MRLSYISVRRWLQENATLCSEEDLHNLGHIIDEAIPVVERKNQEIEEKLTQIVQLAREAWTRKLSRAWSAAKSN</sequence>
<evidence type="ECO:0000313" key="2">
    <source>
        <dbReference type="Proteomes" id="UP000446658"/>
    </source>
</evidence>
<dbReference type="AlphaFoldDB" id="A0A844GEB4"/>
<gene>
    <name evidence="1" type="ORF">GKE73_12865</name>
</gene>
<proteinExistence type="predicted"/>
<dbReference type="Proteomes" id="UP000446658">
    <property type="component" value="Unassembled WGS sequence"/>
</dbReference>
<accession>A0A844GEB4</accession>
<reference evidence="1 2" key="1">
    <citation type="submission" date="2019-11" db="EMBL/GenBank/DDBJ databases">
        <title>Draft genome sequence of Paludibacterium sp. dN18-1.</title>
        <authorList>
            <person name="Im W.-T."/>
        </authorList>
    </citation>
    <scope>NUCLEOTIDE SEQUENCE [LARGE SCALE GENOMIC DNA]</scope>
    <source>
        <strain evidence="2">dN 18-1</strain>
    </source>
</reference>
<keyword evidence="2" id="KW-1185">Reference proteome</keyword>
<protein>
    <submittedName>
        <fullName evidence="1">Uncharacterized protein</fullName>
    </submittedName>
</protein>
<dbReference type="RefSeq" id="WP_230370660.1">
    <property type="nucleotide sequence ID" value="NZ_WLYX01000001.1"/>
</dbReference>
<name>A0A844GEB4_9NEIS</name>
<dbReference type="EMBL" id="WLYX01000001">
    <property type="protein sequence ID" value="MTD33611.1"/>
    <property type="molecule type" value="Genomic_DNA"/>
</dbReference>
<evidence type="ECO:0000313" key="1">
    <source>
        <dbReference type="EMBL" id="MTD33611.1"/>
    </source>
</evidence>
<comment type="caution">
    <text evidence="1">The sequence shown here is derived from an EMBL/GenBank/DDBJ whole genome shotgun (WGS) entry which is preliminary data.</text>
</comment>